<name>A0A0C9XBB8_9AGAR</name>
<keyword evidence="2" id="KW-1185">Reference proteome</keyword>
<proteinExistence type="predicted"/>
<protein>
    <submittedName>
        <fullName evidence="1">Uncharacterized protein</fullName>
    </submittedName>
</protein>
<accession>A0A0C9XBB8</accession>
<organism evidence="1 2">
    <name type="scientific">Laccaria amethystina LaAM-08-1</name>
    <dbReference type="NCBI Taxonomy" id="1095629"/>
    <lineage>
        <taxon>Eukaryota</taxon>
        <taxon>Fungi</taxon>
        <taxon>Dikarya</taxon>
        <taxon>Basidiomycota</taxon>
        <taxon>Agaricomycotina</taxon>
        <taxon>Agaricomycetes</taxon>
        <taxon>Agaricomycetidae</taxon>
        <taxon>Agaricales</taxon>
        <taxon>Agaricineae</taxon>
        <taxon>Hydnangiaceae</taxon>
        <taxon>Laccaria</taxon>
    </lineage>
</organism>
<dbReference type="HOGENOM" id="CLU_2483703_0_0_1"/>
<dbReference type="EMBL" id="KN838840">
    <property type="protein sequence ID" value="KIJ93517.1"/>
    <property type="molecule type" value="Genomic_DNA"/>
</dbReference>
<evidence type="ECO:0000313" key="2">
    <source>
        <dbReference type="Proteomes" id="UP000054477"/>
    </source>
</evidence>
<gene>
    <name evidence="1" type="ORF">K443DRAFT_396722</name>
</gene>
<dbReference type="Proteomes" id="UP000054477">
    <property type="component" value="Unassembled WGS sequence"/>
</dbReference>
<dbReference type="AlphaFoldDB" id="A0A0C9XBB8"/>
<reference evidence="1 2" key="1">
    <citation type="submission" date="2014-04" db="EMBL/GenBank/DDBJ databases">
        <authorList>
            <consortium name="DOE Joint Genome Institute"/>
            <person name="Kuo A."/>
            <person name="Kohler A."/>
            <person name="Nagy L.G."/>
            <person name="Floudas D."/>
            <person name="Copeland A."/>
            <person name="Barry K.W."/>
            <person name="Cichocki N."/>
            <person name="Veneault-Fourrey C."/>
            <person name="LaButti K."/>
            <person name="Lindquist E.A."/>
            <person name="Lipzen A."/>
            <person name="Lundell T."/>
            <person name="Morin E."/>
            <person name="Murat C."/>
            <person name="Sun H."/>
            <person name="Tunlid A."/>
            <person name="Henrissat B."/>
            <person name="Grigoriev I.V."/>
            <person name="Hibbett D.S."/>
            <person name="Martin F."/>
            <person name="Nordberg H.P."/>
            <person name="Cantor M.N."/>
            <person name="Hua S.X."/>
        </authorList>
    </citation>
    <scope>NUCLEOTIDE SEQUENCE [LARGE SCALE GENOMIC DNA]</scope>
    <source>
        <strain evidence="1 2">LaAM-08-1</strain>
    </source>
</reference>
<reference evidence="2" key="2">
    <citation type="submission" date="2015-01" db="EMBL/GenBank/DDBJ databases">
        <title>Evolutionary Origins and Diversification of the Mycorrhizal Mutualists.</title>
        <authorList>
            <consortium name="DOE Joint Genome Institute"/>
            <consortium name="Mycorrhizal Genomics Consortium"/>
            <person name="Kohler A."/>
            <person name="Kuo A."/>
            <person name="Nagy L.G."/>
            <person name="Floudas D."/>
            <person name="Copeland A."/>
            <person name="Barry K.W."/>
            <person name="Cichocki N."/>
            <person name="Veneault-Fourrey C."/>
            <person name="LaButti K."/>
            <person name="Lindquist E.A."/>
            <person name="Lipzen A."/>
            <person name="Lundell T."/>
            <person name="Morin E."/>
            <person name="Murat C."/>
            <person name="Riley R."/>
            <person name="Ohm R."/>
            <person name="Sun H."/>
            <person name="Tunlid A."/>
            <person name="Henrissat B."/>
            <person name="Grigoriev I.V."/>
            <person name="Hibbett D.S."/>
            <person name="Martin F."/>
        </authorList>
    </citation>
    <scope>NUCLEOTIDE SEQUENCE [LARGE SCALE GENOMIC DNA]</scope>
    <source>
        <strain evidence="2">LaAM-08-1</strain>
    </source>
</reference>
<sequence length="87" mass="9803">MLPTQIYGTVAFWGNHNLTQVQTNIIQQRHGTPTSRITQWLATAYDNHKNPGVSLINPCSMAPSQALCGVQTYVRQERYTTTKKLGR</sequence>
<evidence type="ECO:0000313" key="1">
    <source>
        <dbReference type="EMBL" id="KIJ93517.1"/>
    </source>
</evidence>